<gene>
    <name evidence="1" type="ORF">H4R21_001485</name>
</gene>
<evidence type="ECO:0000313" key="1">
    <source>
        <dbReference type="EMBL" id="KAJ2804827.1"/>
    </source>
</evidence>
<evidence type="ECO:0000313" key="2">
    <source>
        <dbReference type="Proteomes" id="UP001140087"/>
    </source>
</evidence>
<proteinExistence type="predicted"/>
<protein>
    <submittedName>
        <fullName evidence="1">Uncharacterized protein</fullName>
    </submittedName>
</protein>
<reference evidence="1" key="1">
    <citation type="submission" date="2022-07" db="EMBL/GenBank/DDBJ databases">
        <title>Phylogenomic reconstructions and comparative analyses of Kickxellomycotina fungi.</title>
        <authorList>
            <person name="Reynolds N.K."/>
            <person name="Stajich J.E."/>
            <person name="Barry K."/>
            <person name="Grigoriev I.V."/>
            <person name="Crous P."/>
            <person name="Smith M.E."/>
        </authorList>
    </citation>
    <scope>NUCLEOTIDE SEQUENCE</scope>
    <source>
        <strain evidence="1">BCRC 34780</strain>
    </source>
</reference>
<name>A0ACC1LAQ2_9FUNG</name>
<organism evidence="1 2">
    <name type="scientific">Coemansia helicoidea</name>
    <dbReference type="NCBI Taxonomy" id="1286919"/>
    <lineage>
        <taxon>Eukaryota</taxon>
        <taxon>Fungi</taxon>
        <taxon>Fungi incertae sedis</taxon>
        <taxon>Zoopagomycota</taxon>
        <taxon>Kickxellomycotina</taxon>
        <taxon>Kickxellomycetes</taxon>
        <taxon>Kickxellales</taxon>
        <taxon>Kickxellaceae</taxon>
        <taxon>Coemansia</taxon>
    </lineage>
</organism>
<accession>A0ACC1LAQ2</accession>
<dbReference type="Proteomes" id="UP001140087">
    <property type="component" value="Unassembled WGS sequence"/>
</dbReference>
<sequence length="337" mass="37394">MDTPLLLQSVPAEHLANLTSLRASIVYDHEPVSRVLLLNSQWLQELDVTFTTKEAVRAVVYCGEASISYPRLSKLVLALPNQHFAPSVSLTTAGSVFPALRHLHLTCGFPFSDDTLFRESHATLEYLHFTSDRYALGVLDGYLKSTGAHFSSLRRLSIEHPWLEHRHDTTTTSSAMALMSRVVPSLLNLSLAMSGPELHPAELIAWIGMFPKQLRVLTIKDQCIGIFDIIALLKELPLLESLKCRFDESSMEQEDFASQLGELQAASVPLNTSFKRWIPLKNGWELRGRFDQCAEILAGLCPNFSYGETGQTSGAPASAQRASSELEDGEFSIYSLL</sequence>
<comment type="caution">
    <text evidence="1">The sequence shown here is derived from an EMBL/GenBank/DDBJ whole genome shotgun (WGS) entry which is preliminary data.</text>
</comment>
<dbReference type="EMBL" id="JANBUN010000311">
    <property type="protein sequence ID" value="KAJ2804827.1"/>
    <property type="molecule type" value="Genomic_DNA"/>
</dbReference>
<keyword evidence="2" id="KW-1185">Reference proteome</keyword>